<proteinExistence type="predicted"/>
<dbReference type="Proteomes" id="UP000800039">
    <property type="component" value="Unassembled WGS sequence"/>
</dbReference>
<keyword evidence="2" id="KW-1185">Reference proteome</keyword>
<dbReference type="AlphaFoldDB" id="A0A9P4LE37"/>
<accession>A0A9P4LE37</accession>
<reference evidence="1" key="1">
    <citation type="submission" date="2020-01" db="EMBL/GenBank/DDBJ databases">
        <authorList>
            <consortium name="DOE Joint Genome Institute"/>
            <person name="Haridas S."/>
            <person name="Albert R."/>
            <person name="Binder M."/>
            <person name="Bloem J."/>
            <person name="Labutti K."/>
            <person name="Salamov A."/>
            <person name="Andreopoulos B."/>
            <person name="Baker S.E."/>
            <person name="Barry K."/>
            <person name="Bills G."/>
            <person name="Bluhm B.H."/>
            <person name="Cannon C."/>
            <person name="Castanera R."/>
            <person name="Culley D.E."/>
            <person name="Daum C."/>
            <person name="Ezra D."/>
            <person name="Gonzalez J.B."/>
            <person name="Henrissat B."/>
            <person name="Kuo A."/>
            <person name="Liang C."/>
            <person name="Lipzen A."/>
            <person name="Lutzoni F."/>
            <person name="Magnuson J."/>
            <person name="Mondo S."/>
            <person name="Nolan M."/>
            <person name="Ohm R."/>
            <person name="Pangilinan J."/>
            <person name="Park H.-J."/>
            <person name="Ramirez L."/>
            <person name="Alfaro M."/>
            <person name="Sun H."/>
            <person name="Tritt A."/>
            <person name="Yoshinaga Y."/>
            <person name="Zwiers L.-H."/>
            <person name="Turgeon B.G."/>
            <person name="Goodwin S.B."/>
            <person name="Spatafora J.W."/>
            <person name="Crous P.W."/>
            <person name="Grigoriev I.V."/>
        </authorList>
    </citation>
    <scope>NUCLEOTIDE SEQUENCE</scope>
    <source>
        <strain evidence="1">CBS 394.84</strain>
    </source>
</reference>
<organism evidence="1 2">
    <name type="scientific">Cucurbitaria berberidis CBS 394.84</name>
    <dbReference type="NCBI Taxonomy" id="1168544"/>
    <lineage>
        <taxon>Eukaryota</taxon>
        <taxon>Fungi</taxon>
        <taxon>Dikarya</taxon>
        <taxon>Ascomycota</taxon>
        <taxon>Pezizomycotina</taxon>
        <taxon>Dothideomycetes</taxon>
        <taxon>Pleosporomycetidae</taxon>
        <taxon>Pleosporales</taxon>
        <taxon>Pleosporineae</taxon>
        <taxon>Cucurbitariaceae</taxon>
        <taxon>Cucurbitaria</taxon>
    </lineage>
</organism>
<gene>
    <name evidence="1" type="ORF">K460DRAFT_20946</name>
</gene>
<sequence length="82" mass="9440">MGRLVCCTLWKVFAHSKPRRMIEKVYPNAGDARVVVGGLLGRSRDDVGEDGQGTWRPVTENRDSIWLMEFLCRDDVWGSRMR</sequence>
<dbReference type="GeneID" id="63844508"/>
<dbReference type="RefSeq" id="XP_040793292.1">
    <property type="nucleotide sequence ID" value="XM_040927256.1"/>
</dbReference>
<name>A0A9P4LE37_9PLEO</name>
<evidence type="ECO:0000313" key="1">
    <source>
        <dbReference type="EMBL" id="KAF1850729.1"/>
    </source>
</evidence>
<dbReference type="EMBL" id="ML976614">
    <property type="protein sequence ID" value="KAF1850729.1"/>
    <property type="molecule type" value="Genomic_DNA"/>
</dbReference>
<evidence type="ECO:0000313" key="2">
    <source>
        <dbReference type="Proteomes" id="UP000800039"/>
    </source>
</evidence>
<comment type="caution">
    <text evidence="1">The sequence shown here is derived from an EMBL/GenBank/DDBJ whole genome shotgun (WGS) entry which is preliminary data.</text>
</comment>
<protein>
    <submittedName>
        <fullName evidence="1">Uncharacterized protein</fullName>
    </submittedName>
</protein>